<feature type="region of interest" description="Disordered" evidence="6">
    <location>
        <begin position="1"/>
        <end position="23"/>
    </location>
</feature>
<keyword evidence="3 7" id="KW-0812">Transmembrane</keyword>
<feature type="transmembrane region" description="Helical" evidence="7">
    <location>
        <begin position="291"/>
        <end position="311"/>
    </location>
</feature>
<gene>
    <name evidence="8" type="ORF">GCM10022252_71880</name>
</gene>
<keyword evidence="2" id="KW-0813">Transport</keyword>
<evidence type="ECO:0000313" key="9">
    <source>
        <dbReference type="Proteomes" id="UP001501251"/>
    </source>
</evidence>
<name>A0ABP8BJ70_9ACTN</name>
<keyword evidence="5 7" id="KW-0472">Membrane</keyword>
<evidence type="ECO:0000256" key="7">
    <source>
        <dbReference type="SAM" id="Phobius"/>
    </source>
</evidence>
<feature type="transmembrane region" description="Helical" evidence="7">
    <location>
        <begin position="437"/>
        <end position="459"/>
    </location>
</feature>
<organism evidence="8 9">
    <name type="scientific">Streptosporangium oxazolinicum</name>
    <dbReference type="NCBI Taxonomy" id="909287"/>
    <lineage>
        <taxon>Bacteria</taxon>
        <taxon>Bacillati</taxon>
        <taxon>Actinomycetota</taxon>
        <taxon>Actinomycetes</taxon>
        <taxon>Streptosporangiales</taxon>
        <taxon>Streptosporangiaceae</taxon>
        <taxon>Streptosporangium</taxon>
    </lineage>
</organism>
<comment type="subcellular location">
    <subcellularLocation>
        <location evidence="1">Membrane</location>
        <topology evidence="1">Multi-pass membrane protein</topology>
    </subcellularLocation>
</comment>
<feature type="transmembrane region" description="Helical" evidence="7">
    <location>
        <begin position="164"/>
        <end position="181"/>
    </location>
</feature>
<feature type="transmembrane region" description="Helical" evidence="7">
    <location>
        <begin position="331"/>
        <end position="360"/>
    </location>
</feature>
<proteinExistence type="predicted"/>
<evidence type="ECO:0000256" key="3">
    <source>
        <dbReference type="ARBA" id="ARBA00022692"/>
    </source>
</evidence>
<evidence type="ECO:0000256" key="5">
    <source>
        <dbReference type="ARBA" id="ARBA00023136"/>
    </source>
</evidence>
<feature type="transmembrane region" description="Helical" evidence="7">
    <location>
        <begin position="381"/>
        <end position="399"/>
    </location>
</feature>
<feature type="transmembrane region" description="Helical" evidence="7">
    <location>
        <begin position="405"/>
        <end position="425"/>
    </location>
</feature>
<dbReference type="Gene3D" id="1.20.1740.10">
    <property type="entry name" value="Amino acid/polyamine transporter I"/>
    <property type="match status" value="1"/>
</dbReference>
<dbReference type="Proteomes" id="UP001501251">
    <property type="component" value="Unassembled WGS sequence"/>
</dbReference>
<keyword evidence="4 7" id="KW-1133">Transmembrane helix</keyword>
<dbReference type="EMBL" id="BAABAQ010000018">
    <property type="protein sequence ID" value="GAA4207767.1"/>
    <property type="molecule type" value="Genomic_DNA"/>
</dbReference>
<dbReference type="PANTHER" id="PTHR43243:SF4">
    <property type="entry name" value="CATIONIC AMINO ACID TRANSPORTER 4"/>
    <property type="match status" value="1"/>
</dbReference>
<feature type="region of interest" description="Disordered" evidence="6">
    <location>
        <begin position="504"/>
        <end position="528"/>
    </location>
</feature>
<evidence type="ECO:0000313" key="8">
    <source>
        <dbReference type="EMBL" id="GAA4207767.1"/>
    </source>
</evidence>
<feature type="transmembrane region" description="Helical" evidence="7">
    <location>
        <begin position="465"/>
        <end position="483"/>
    </location>
</feature>
<keyword evidence="9" id="KW-1185">Reference proteome</keyword>
<evidence type="ECO:0000256" key="1">
    <source>
        <dbReference type="ARBA" id="ARBA00004141"/>
    </source>
</evidence>
<sequence length="528" mass="55806">MSEGRSPSIVRRMPPSHATDRWTGARHGLPTAYRGADLVVLGVGVMIGAGIFGLAGRQAASMAGPGVILSFMIAGITSLLVAFCFAELSSAMPTSGSAYTFAYVIFGEVWAWIVGWALVLELLLAAAVVARAWSHYAAQLLTDLGVDLPQVVASVVGQSTGFDLFTLFILAVLTAVVALGARVGLRTLWIIVVAKLVAIGAVIVVGALHFDRRNLAAIPVPATPPGKAGDTLHSPLLGILFGQTGTFGWFGIFAASAAITFAYIGFDVVATAAEEAEDAPRSIPKGIIRGLMFTTVIYIAVAVVMVGMIPYDRIDASAPLASAFRDAGEGFMVHVINVGAVLGLTTVVLVLLVGLTRVMFSMARDGLIPRPLSKINRGYRSPTRVTLLIGFLAILLAEFVDVLTLEPLVVIGALFVFIVVAGGVVRMRQTMPDLPRGFRTPFSPGVPIASILACLWLMVNLQLITWLYFTIWMAFGVLVYLVYGRRNSVLATMARPVPEAPAPVYYQGPPPGGPGAGSAAGPRGRHRR</sequence>
<comment type="caution">
    <text evidence="8">The sequence shown here is derived from an EMBL/GenBank/DDBJ whole genome shotgun (WGS) entry which is preliminary data.</text>
</comment>
<dbReference type="PANTHER" id="PTHR43243">
    <property type="entry name" value="INNER MEMBRANE TRANSPORTER YGJI-RELATED"/>
    <property type="match status" value="1"/>
</dbReference>
<dbReference type="PIRSF" id="PIRSF006060">
    <property type="entry name" value="AA_transporter"/>
    <property type="match status" value="1"/>
</dbReference>
<feature type="transmembrane region" description="Helical" evidence="7">
    <location>
        <begin position="67"/>
        <end position="88"/>
    </location>
</feature>
<dbReference type="Pfam" id="PF13520">
    <property type="entry name" value="AA_permease_2"/>
    <property type="match status" value="1"/>
</dbReference>
<feature type="transmembrane region" description="Helical" evidence="7">
    <location>
        <begin position="188"/>
        <end position="210"/>
    </location>
</feature>
<evidence type="ECO:0000256" key="2">
    <source>
        <dbReference type="ARBA" id="ARBA00022448"/>
    </source>
</evidence>
<reference evidence="9" key="1">
    <citation type="journal article" date="2019" name="Int. J. Syst. Evol. Microbiol.">
        <title>The Global Catalogue of Microorganisms (GCM) 10K type strain sequencing project: providing services to taxonomists for standard genome sequencing and annotation.</title>
        <authorList>
            <consortium name="The Broad Institute Genomics Platform"/>
            <consortium name="The Broad Institute Genome Sequencing Center for Infectious Disease"/>
            <person name="Wu L."/>
            <person name="Ma J."/>
        </authorList>
    </citation>
    <scope>NUCLEOTIDE SEQUENCE [LARGE SCALE GENOMIC DNA]</scope>
    <source>
        <strain evidence="9">JCM 17388</strain>
    </source>
</reference>
<protein>
    <submittedName>
        <fullName evidence="8">Amino acid permease</fullName>
    </submittedName>
</protein>
<accession>A0ABP8BJ70</accession>
<evidence type="ECO:0000256" key="6">
    <source>
        <dbReference type="SAM" id="MobiDB-lite"/>
    </source>
</evidence>
<feature type="transmembrane region" description="Helical" evidence="7">
    <location>
        <begin position="247"/>
        <end position="270"/>
    </location>
</feature>
<dbReference type="InterPro" id="IPR002293">
    <property type="entry name" value="AA/rel_permease1"/>
</dbReference>
<evidence type="ECO:0000256" key="4">
    <source>
        <dbReference type="ARBA" id="ARBA00022989"/>
    </source>
</evidence>
<feature type="transmembrane region" description="Helical" evidence="7">
    <location>
        <begin position="36"/>
        <end position="55"/>
    </location>
</feature>
<feature type="transmembrane region" description="Helical" evidence="7">
    <location>
        <begin position="109"/>
        <end position="133"/>
    </location>
</feature>